<dbReference type="Gene3D" id="3.40.50.1820">
    <property type="entry name" value="alpha/beta hydrolase"/>
    <property type="match status" value="1"/>
</dbReference>
<evidence type="ECO:0000313" key="4">
    <source>
        <dbReference type="Proteomes" id="UP000183812"/>
    </source>
</evidence>
<name>A0A1G7G9B0_RHOCA</name>
<accession>A0A1G7G9B0</accession>
<evidence type="ECO:0000259" key="2">
    <source>
        <dbReference type="Pfam" id="PF00561"/>
    </source>
</evidence>
<reference evidence="3 4" key="1">
    <citation type="submission" date="2016-10" db="EMBL/GenBank/DDBJ databases">
        <authorList>
            <person name="de Groot N.N."/>
        </authorList>
    </citation>
    <scope>NUCLEOTIDE SEQUENCE [LARGE SCALE GENOMIC DNA]</scope>
    <source>
        <strain evidence="4">DSM 938 / 37b4</strain>
    </source>
</reference>
<feature type="transmembrane region" description="Helical" evidence="1">
    <location>
        <begin position="261"/>
        <end position="282"/>
    </location>
</feature>
<dbReference type="EMBL" id="FNAY01000004">
    <property type="protein sequence ID" value="SDE84677.1"/>
    <property type="molecule type" value="Genomic_DNA"/>
</dbReference>
<dbReference type="Proteomes" id="UP000183812">
    <property type="component" value="Unassembled WGS sequence"/>
</dbReference>
<feature type="transmembrane region" description="Helical" evidence="1">
    <location>
        <begin position="319"/>
        <end position="338"/>
    </location>
</feature>
<evidence type="ECO:0000256" key="1">
    <source>
        <dbReference type="SAM" id="Phobius"/>
    </source>
</evidence>
<dbReference type="InterPro" id="IPR029058">
    <property type="entry name" value="AB_hydrolase_fold"/>
</dbReference>
<dbReference type="InterPro" id="IPR000073">
    <property type="entry name" value="AB_hydrolase_1"/>
</dbReference>
<dbReference type="GO" id="GO:0016787">
    <property type="term" value="F:hydrolase activity"/>
    <property type="evidence" value="ECO:0007669"/>
    <property type="project" value="UniProtKB-KW"/>
</dbReference>
<dbReference type="RefSeq" id="WP_074553158.1">
    <property type="nucleotide sequence ID" value="NZ_CP119563.1"/>
</dbReference>
<protein>
    <submittedName>
        <fullName evidence="3">Alpha/beta hydrolase family protein</fullName>
    </submittedName>
</protein>
<feature type="domain" description="AB hydrolase-1" evidence="2">
    <location>
        <begin position="55"/>
        <end position="167"/>
    </location>
</feature>
<gene>
    <name evidence="3" type="ORF">SAMN04244550_01177</name>
</gene>
<dbReference type="AlphaFoldDB" id="A0A1G7G9B0"/>
<evidence type="ECO:0000313" key="3">
    <source>
        <dbReference type="EMBL" id="SDE84677.1"/>
    </source>
</evidence>
<keyword evidence="1" id="KW-0472">Membrane</keyword>
<feature type="transmembrane region" description="Helical" evidence="1">
    <location>
        <begin position="387"/>
        <end position="407"/>
    </location>
</feature>
<feature type="transmembrane region" description="Helical" evidence="1">
    <location>
        <begin position="419"/>
        <end position="435"/>
    </location>
</feature>
<feature type="transmembrane region" description="Helical" evidence="1">
    <location>
        <begin position="441"/>
        <end position="460"/>
    </location>
</feature>
<dbReference type="OrthoDB" id="504769at2"/>
<feature type="transmembrane region" description="Helical" evidence="1">
    <location>
        <begin position="350"/>
        <end position="372"/>
    </location>
</feature>
<keyword evidence="1" id="KW-0812">Transmembrane</keyword>
<proteinExistence type="predicted"/>
<dbReference type="Pfam" id="PF00561">
    <property type="entry name" value="Abhydrolase_1"/>
    <property type="match status" value="1"/>
</dbReference>
<dbReference type="SUPFAM" id="SSF53474">
    <property type="entry name" value="alpha/beta-Hydrolases"/>
    <property type="match status" value="1"/>
</dbReference>
<feature type="transmembrane region" description="Helical" evidence="1">
    <location>
        <begin position="472"/>
        <end position="492"/>
    </location>
</feature>
<feature type="transmembrane region" description="Helical" evidence="1">
    <location>
        <begin position="294"/>
        <end position="313"/>
    </location>
</feature>
<keyword evidence="3" id="KW-0378">Hydrolase</keyword>
<sequence>MRHPLRHLATFALALLLILTSVFMLERDRAGLAIADFKVGATPVTLYEQPGATGPAVVIAHGFAGSRQIMQAYSLRLAQAGYRVLAFDSEGHGRNPQPMRGDVTKIDGTTVFLVAEVRRVIAAARALPGAPGVSLLGHSMATDILVRAAEQEAAAGRPVDAVVAISMFSQAVTATEPPRLLVISGEWEGGLRGFALEYLHQVDPSKGEGELASAGPVVRMAVVAPHVEHVGVLYSPTAVVAARDWLDATYARVSGGDVSSMGLWIVVLLIGLVLAVHPLAVLQPKRADPAPVPVRRFLLASILPALIVPVVLTRFHIDFLPVLVADYLMVHLACYGLLQITLLRGWQGLRAGLSLLPVGLFLIWGLGAFGLALDRYAASYWPSPERLALIAVLAFGTVPALIADAQLTEAGHAALWRRIVGRVFLFGSFALAAALDFDRLMFLLIALPLLLLFFCVHGLMGRWIARRSGATVAGLGLGLCLAWVLGVCFPLFSP</sequence>
<organism evidence="3 4">
    <name type="scientific">Rhodobacter capsulatus</name>
    <name type="common">Rhodopseudomonas capsulata</name>
    <dbReference type="NCBI Taxonomy" id="1061"/>
    <lineage>
        <taxon>Bacteria</taxon>
        <taxon>Pseudomonadati</taxon>
        <taxon>Pseudomonadota</taxon>
        <taxon>Alphaproteobacteria</taxon>
        <taxon>Rhodobacterales</taxon>
        <taxon>Rhodobacter group</taxon>
        <taxon>Rhodobacter</taxon>
    </lineage>
</organism>
<keyword evidence="1" id="KW-1133">Transmembrane helix</keyword>